<dbReference type="Gene3D" id="3.30.70.240">
    <property type="match status" value="1"/>
</dbReference>
<name>A0A413UBI7_9FIRM</name>
<accession>A0A413UBI7</accession>
<dbReference type="NCBIfam" id="NF041506">
    <property type="entry name" value="VapD"/>
    <property type="match status" value="1"/>
</dbReference>
<reference evidence="1 2" key="1">
    <citation type="submission" date="2018-08" db="EMBL/GenBank/DDBJ databases">
        <title>A genome reference for cultivated species of the human gut microbiota.</title>
        <authorList>
            <person name="Zou Y."/>
            <person name="Xue W."/>
            <person name="Luo G."/>
        </authorList>
    </citation>
    <scope>NUCLEOTIDE SEQUENCE [LARGE SCALE GENOMIC DNA]</scope>
    <source>
        <strain evidence="1 2">AM42-13AC</strain>
    </source>
</reference>
<dbReference type="Proteomes" id="UP000285288">
    <property type="component" value="Unassembled WGS sequence"/>
</dbReference>
<gene>
    <name evidence="1" type="ORF">DW907_08245</name>
</gene>
<dbReference type="AlphaFoldDB" id="A0A413UBI7"/>
<dbReference type="RefSeq" id="WP_118011662.1">
    <property type="nucleotide sequence ID" value="NZ_QSGD01000033.1"/>
</dbReference>
<comment type="caution">
    <text evidence="1">The sequence shown here is derived from an EMBL/GenBank/DDBJ whole genome shotgun (WGS) entry which is preliminary data.</text>
</comment>
<dbReference type="EMBL" id="QSGD01000033">
    <property type="protein sequence ID" value="RHB03675.1"/>
    <property type="molecule type" value="Genomic_DNA"/>
</dbReference>
<evidence type="ECO:0000313" key="2">
    <source>
        <dbReference type="Proteomes" id="UP000285288"/>
    </source>
</evidence>
<protein>
    <submittedName>
        <fullName evidence="1">Uncharacterized protein</fullName>
    </submittedName>
</protein>
<proteinExistence type="predicted"/>
<dbReference type="InterPro" id="IPR048135">
    <property type="entry name" value="VapD-like"/>
</dbReference>
<evidence type="ECO:0000313" key="1">
    <source>
        <dbReference type="EMBL" id="RHB03675.1"/>
    </source>
</evidence>
<organism evidence="1 2">
    <name type="scientific">Holdemanella biformis</name>
    <dbReference type="NCBI Taxonomy" id="1735"/>
    <lineage>
        <taxon>Bacteria</taxon>
        <taxon>Bacillati</taxon>
        <taxon>Bacillota</taxon>
        <taxon>Erysipelotrichia</taxon>
        <taxon>Erysipelotrichales</taxon>
        <taxon>Erysipelotrichaceae</taxon>
        <taxon>Holdemanella</taxon>
    </lineage>
</organism>
<sequence>MPTTKKAIYFDLDYNALKHFYSNTSPNNAYAEIEKYMLNNGFEHRQRSGYVSLKAMRLNEITDFVKQMSREFPWLHKCYKKFDVANIGVVHNLDIYLDEPYYEIDVDLEISNENVVDHNEDYKLVEVGNDLYELRNFDDEIISTSIFNNIEDALDEMDDKNIEMDF</sequence>